<feature type="compositionally biased region" description="Low complexity" evidence="1">
    <location>
        <begin position="126"/>
        <end position="138"/>
    </location>
</feature>
<protein>
    <submittedName>
        <fullName evidence="2">Uncharacterized protein</fullName>
    </submittedName>
</protein>
<comment type="caution">
    <text evidence="2">The sequence shown here is derived from an EMBL/GenBank/DDBJ whole genome shotgun (WGS) entry which is preliminary data.</text>
</comment>
<reference evidence="2" key="1">
    <citation type="submission" date="2020-06" db="EMBL/GenBank/DDBJ databases">
        <authorList>
            <person name="Li T."/>
            <person name="Hu X."/>
            <person name="Zhang T."/>
            <person name="Song X."/>
            <person name="Zhang H."/>
            <person name="Dai N."/>
            <person name="Sheng W."/>
            <person name="Hou X."/>
            <person name="Wei L."/>
        </authorList>
    </citation>
    <scope>NUCLEOTIDE SEQUENCE</scope>
    <source>
        <strain evidence="2">K16</strain>
        <tissue evidence="2">Leaf</tissue>
    </source>
</reference>
<reference evidence="2" key="2">
    <citation type="journal article" date="2024" name="Plant">
        <title>Genomic evolution and insights into agronomic trait innovations of Sesamum species.</title>
        <authorList>
            <person name="Miao H."/>
            <person name="Wang L."/>
            <person name="Qu L."/>
            <person name="Liu H."/>
            <person name="Sun Y."/>
            <person name="Le M."/>
            <person name="Wang Q."/>
            <person name="Wei S."/>
            <person name="Zheng Y."/>
            <person name="Lin W."/>
            <person name="Duan Y."/>
            <person name="Cao H."/>
            <person name="Xiong S."/>
            <person name="Wang X."/>
            <person name="Wei L."/>
            <person name="Li C."/>
            <person name="Ma Q."/>
            <person name="Ju M."/>
            <person name="Zhao R."/>
            <person name="Li G."/>
            <person name="Mu C."/>
            <person name="Tian Q."/>
            <person name="Mei H."/>
            <person name="Zhang T."/>
            <person name="Gao T."/>
            <person name="Zhang H."/>
        </authorList>
    </citation>
    <scope>NUCLEOTIDE SEQUENCE</scope>
    <source>
        <strain evidence="2">K16</strain>
    </source>
</reference>
<name>A0AAE2C0V4_9LAMI</name>
<keyword evidence="3" id="KW-1185">Reference proteome</keyword>
<dbReference type="PANTHER" id="PTHR34130:SF14">
    <property type="match status" value="1"/>
</dbReference>
<gene>
    <name evidence="2" type="ORF">Sango_0825600</name>
</gene>
<feature type="region of interest" description="Disordered" evidence="1">
    <location>
        <begin position="212"/>
        <end position="234"/>
    </location>
</feature>
<evidence type="ECO:0000256" key="1">
    <source>
        <dbReference type="SAM" id="MobiDB-lite"/>
    </source>
</evidence>
<feature type="region of interest" description="Disordered" evidence="1">
    <location>
        <begin position="115"/>
        <end position="138"/>
    </location>
</feature>
<evidence type="ECO:0000313" key="2">
    <source>
        <dbReference type="EMBL" id="KAK4404570.1"/>
    </source>
</evidence>
<evidence type="ECO:0000313" key="3">
    <source>
        <dbReference type="Proteomes" id="UP001289374"/>
    </source>
</evidence>
<organism evidence="2 3">
    <name type="scientific">Sesamum angolense</name>
    <dbReference type="NCBI Taxonomy" id="2727404"/>
    <lineage>
        <taxon>Eukaryota</taxon>
        <taxon>Viridiplantae</taxon>
        <taxon>Streptophyta</taxon>
        <taxon>Embryophyta</taxon>
        <taxon>Tracheophyta</taxon>
        <taxon>Spermatophyta</taxon>
        <taxon>Magnoliopsida</taxon>
        <taxon>eudicotyledons</taxon>
        <taxon>Gunneridae</taxon>
        <taxon>Pentapetalae</taxon>
        <taxon>asterids</taxon>
        <taxon>lamiids</taxon>
        <taxon>Lamiales</taxon>
        <taxon>Pedaliaceae</taxon>
        <taxon>Sesamum</taxon>
    </lineage>
</organism>
<proteinExistence type="predicted"/>
<dbReference type="Proteomes" id="UP001289374">
    <property type="component" value="Unassembled WGS sequence"/>
</dbReference>
<dbReference type="EMBL" id="JACGWL010000004">
    <property type="protein sequence ID" value="KAK4404570.1"/>
    <property type="molecule type" value="Genomic_DNA"/>
</dbReference>
<feature type="region of interest" description="Disordered" evidence="1">
    <location>
        <begin position="26"/>
        <end position="50"/>
    </location>
</feature>
<sequence length="264" mass="29519">MEGSNAIVSFQEEEEEALSLCDFPLNDSDAQLQDSSKDQDHQDSSSHSQPSDFFEFFKVVHSDDMSHAEDIISCGRLIVSYKEQQPPRFDHRFLITSPSSDEHLMSSSRRYCESLPELNPTRSNGRSSTSSPRLISSRSSCSLDSRKLRWNSSLVIKKSDVGQDIHRSFSKGSMKFDGFKGSPKPRWCPLIFGLVKFPPEMDLRDIKSRQVRRSPGSMFPAVESGDRTPASRRTSWGGDLLRALSCKKHASVAVTASIGLVPQV</sequence>
<accession>A0AAE2C0V4</accession>
<dbReference type="PANTHER" id="PTHR34130">
    <property type="entry name" value="OS08G0243800 PROTEIN"/>
    <property type="match status" value="1"/>
</dbReference>
<dbReference type="AlphaFoldDB" id="A0AAE2C0V4"/>
<feature type="compositionally biased region" description="Basic and acidic residues" evidence="1">
    <location>
        <begin position="35"/>
        <end position="44"/>
    </location>
</feature>